<dbReference type="Gene3D" id="3.50.30.30">
    <property type="match status" value="1"/>
</dbReference>
<evidence type="ECO:0000256" key="9">
    <source>
        <dbReference type="ARBA" id="ARBA00022723"/>
    </source>
</evidence>
<evidence type="ECO:0000256" key="12">
    <source>
        <dbReference type="ARBA" id="ARBA00022824"/>
    </source>
</evidence>
<evidence type="ECO:0000259" key="21">
    <source>
        <dbReference type="Pfam" id="PF02225"/>
    </source>
</evidence>
<evidence type="ECO:0000256" key="15">
    <source>
        <dbReference type="ARBA" id="ARBA00023049"/>
    </source>
</evidence>
<dbReference type="PANTHER" id="PTHR12053:SF3">
    <property type="entry name" value="CARBOXYPEPTIDASE Q"/>
    <property type="match status" value="1"/>
</dbReference>
<evidence type="ECO:0000256" key="10">
    <source>
        <dbReference type="ARBA" id="ARBA00022729"/>
    </source>
</evidence>
<name>A0AAE3FTM7_9EURY</name>
<evidence type="ECO:0000256" key="8">
    <source>
        <dbReference type="ARBA" id="ARBA00022670"/>
    </source>
</evidence>
<keyword evidence="24" id="KW-1185">Reference proteome</keyword>
<keyword evidence="14" id="KW-0333">Golgi apparatus</keyword>
<keyword evidence="18" id="KW-0458">Lysosome</keyword>
<comment type="subunit">
    <text evidence="19">Homodimer. The monomeric form is inactive while the homodimer is active.</text>
</comment>
<dbReference type="RefSeq" id="WP_250582160.1">
    <property type="nucleotide sequence ID" value="NZ_JAKRVX010000001.1"/>
</dbReference>
<keyword evidence="13" id="KW-0862">Zinc</keyword>
<dbReference type="AlphaFoldDB" id="A0AAE3FTM7"/>
<evidence type="ECO:0000256" key="11">
    <source>
        <dbReference type="ARBA" id="ARBA00022801"/>
    </source>
</evidence>
<keyword evidence="16" id="KW-0865">Zymogen</keyword>
<keyword evidence="9" id="KW-0479">Metal-binding</keyword>
<dbReference type="InterPro" id="IPR046450">
    <property type="entry name" value="PA_dom_sf"/>
</dbReference>
<evidence type="ECO:0000256" key="19">
    <source>
        <dbReference type="ARBA" id="ARBA00025833"/>
    </source>
</evidence>
<feature type="domain" description="Peptidase M28" evidence="22">
    <location>
        <begin position="210"/>
        <end position="391"/>
    </location>
</feature>
<keyword evidence="12" id="KW-0256">Endoplasmic reticulum</keyword>
<evidence type="ECO:0000256" key="18">
    <source>
        <dbReference type="ARBA" id="ARBA00023228"/>
    </source>
</evidence>
<feature type="domain" description="PA" evidence="21">
    <location>
        <begin position="93"/>
        <end position="184"/>
    </location>
</feature>
<dbReference type="EMBL" id="JAKRVX010000001">
    <property type="protein sequence ID" value="MCL9815372.1"/>
    <property type="molecule type" value="Genomic_DNA"/>
</dbReference>
<dbReference type="Proteomes" id="UP001203207">
    <property type="component" value="Unassembled WGS sequence"/>
</dbReference>
<gene>
    <name evidence="23" type="ORF">AArcSt2_00280</name>
</gene>
<evidence type="ECO:0000256" key="5">
    <source>
        <dbReference type="ARBA" id="ARBA00014116"/>
    </source>
</evidence>
<evidence type="ECO:0000313" key="23">
    <source>
        <dbReference type="EMBL" id="MCL9815372.1"/>
    </source>
</evidence>
<dbReference type="Pfam" id="PF02225">
    <property type="entry name" value="PA"/>
    <property type="match status" value="1"/>
</dbReference>
<keyword evidence="17" id="KW-0325">Glycoprotein</keyword>
<comment type="subcellular location">
    <subcellularLocation>
        <location evidence="1">Endoplasmic reticulum</location>
    </subcellularLocation>
    <subcellularLocation>
        <location evidence="3">Golgi apparatus</location>
    </subcellularLocation>
    <subcellularLocation>
        <location evidence="2">Lysosome</location>
    </subcellularLocation>
    <subcellularLocation>
        <location evidence="4">Secreted</location>
    </subcellularLocation>
</comment>
<comment type="caution">
    <text evidence="23">The sequence shown here is derived from an EMBL/GenBank/DDBJ whole genome shotgun (WGS) entry which is preliminary data.</text>
</comment>
<evidence type="ECO:0000256" key="14">
    <source>
        <dbReference type="ARBA" id="ARBA00023034"/>
    </source>
</evidence>
<sequence length="438" mass="47384">MTDTHWIGETFTSTVGWDHLEALVNIGNRMAGSDGEHEGLEATKEALSAVGARDVHLDEFAIQGWERGESSIEAGETKQSCIALPRSPSEQCSGELVDLGYGLPEDFEQDVAGKIVMVSTTVPDDYDRFIHRREKYYYAVENDAAGFIFANHVTGCLPPTGSVGTADAPIGDIPAVGVSQEVGGRLARRFDGEEITVNVTCSTPSATSANVIAEFGPETDEEILVSSHVDAHDIAEGAMDNGAGTATVVEVAHALSMRADELDTRIRFICYGSEEVGLVGSSYEAEKADHDKIKAIVNIDSNVYGRTLKLWHHGFSSLETAAESVGEQFDHPISLSSELAPHSDHWPFVKWGVPGYMIAGETEDRGRGWGHTFADTIEKLEPRNLREQAILLTELVVSLADADLSTTHKPPAEIAATLEKEDAAQGMKITGDWPYDRV</sequence>
<dbReference type="Pfam" id="PF04389">
    <property type="entry name" value="Peptidase_M28"/>
    <property type="match status" value="1"/>
</dbReference>
<dbReference type="GO" id="GO:0070573">
    <property type="term" value="F:metallodipeptidase activity"/>
    <property type="evidence" value="ECO:0007669"/>
    <property type="project" value="InterPro"/>
</dbReference>
<evidence type="ECO:0000256" key="1">
    <source>
        <dbReference type="ARBA" id="ARBA00004240"/>
    </source>
</evidence>
<dbReference type="SUPFAM" id="SSF53187">
    <property type="entry name" value="Zn-dependent exopeptidases"/>
    <property type="match status" value="1"/>
</dbReference>
<keyword evidence="11" id="KW-0378">Hydrolase</keyword>
<reference evidence="23" key="1">
    <citation type="journal article" date="2022" name="Syst. Appl. Microbiol.">
        <title>Natronocalculus amylovorans gen. nov., sp. nov., and Natranaeroarchaeum aerophilus sp. nov., dominant culturable amylolytic natronoarchaea from hypersaline soda lakes in southwestern Siberia.</title>
        <authorList>
            <person name="Sorokin D.Y."/>
            <person name="Elcheninov A.G."/>
            <person name="Khizhniak T.V."/>
            <person name="Koenen M."/>
            <person name="Bale N.J."/>
            <person name="Damste J.S.S."/>
            <person name="Kublanov I.V."/>
        </authorList>
    </citation>
    <scope>NUCLEOTIDE SEQUENCE</scope>
    <source>
        <strain evidence="23">AArc-St2</strain>
    </source>
</reference>
<dbReference type="InterPro" id="IPR003137">
    <property type="entry name" value="PA_domain"/>
</dbReference>
<dbReference type="GO" id="GO:0004180">
    <property type="term" value="F:carboxypeptidase activity"/>
    <property type="evidence" value="ECO:0007669"/>
    <property type="project" value="UniProtKB-KW"/>
</dbReference>
<evidence type="ECO:0000256" key="16">
    <source>
        <dbReference type="ARBA" id="ARBA00023145"/>
    </source>
</evidence>
<protein>
    <recommendedName>
        <fullName evidence="5">Carboxypeptidase Q</fullName>
    </recommendedName>
    <alternativeName>
        <fullName evidence="20">Plasma glutamate carboxypeptidase</fullName>
    </alternativeName>
</protein>
<keyword evidence="10" id="KW-0732">Signal</keyword>
<organism evidence="23 24">
    <name type="scientific">Natronocalculus amylovorans</name>
    <dbReference type="NCBI Taxonomy" id="2917812"/>
    <lineage>
        <taxon>Archaea</taxon>
        <taxon>Methanobacteriati</taxon>
        <taxon>Methanobacteriota</taxon>
        <taxon>Stenosarchaea group</taxon>
        <taxon>Halobacteria</taxon>
        <taxon>Halobacteriales</taxon>
        <taxon>Haloferacaceae</taxon>
        <taxon>Natronocalculus</taxon>
    </lineage>
</organism>
<dbReference type="CDD" id="cd04819">
    <property type="entry name" value="PA_2"/>
    <property type="match status" value="1"/>
</dbReference>
<dbReference type="GO" id="GO:0005764">
    <property type="term" value="C:lysosome"/>
    <property type="evidence" value="ECO:0007669"/>
    <property type="project" value="UniProtKB-SubCell"/>
</dbReference>
<evidence type="ECO:0000256" key="13">
    <source>
        <dbReference type="ARBA" id="ARBA00022833"/>
    </source>
</evidence>
<proteinExistence type="predicted"/>
<dbReference type="InterPro" id="IPR039866">
    <property type="entry name" value="CPQ"/>
</dbReference>
<evidence type="ECO:0000256" key="3">
    <source>
        <dbReference type="ARBA" id="ARBA00004555"/>
    </source>
</evidence>
<keyword evidence="15" id="KW-0482">Metalloprotease</keyword>
<evidence type="ECO:0000313" key="24">
    <source>
        <dbReference type="Proteomes" id="UP001203207"/>
    </source>
</evidence>
<keyword evidence="8" id="KW-0645">Protease</keyword>
<dbReference type="GO" id="GO:0006508">
    <property type="term" value="P:proteolysis"/>
    <property type="evidence" value="ECO:0007669"/>
    <property type="project" value="UniProtKB-KW"/>
</dbReference>
<dbReference type="PANTHER" id="PTHR12053">
    <property type="entry name" value="PROTEASE FAMILY M28 PLASMA GLUTAMATE CARBOXYPEPTIDASE-RELATED"/>
    <property type="match status" value="1"/>
</dbReference>
<accession>A0AAE3FTM7</accession>
<dbReference type="GO" id="GO:0005576">
    <property type="term" value="C:extracellular region"/>
    <property type="evidence" value="ECO:0007669"/>
    <property type="project" value="UniProtKB-SubCell"/>
</dbReference>
<evidence type="ECO:0000256" key="20">
    <source>
        <dbReference type="ARBA" id="ARBA00033328"/>
    </source>
</evidence>
<dbReference type="InterPro" id="IPR007484">
    <property type="entry name" value="Peptidase_M28"/>
</dbReference>
<evidence type="ECO:0000256" key="7">
    <source>
        <dbReference type="ARBA" id="ARBA00022645"/>
    </source>
</evidence>
<evidence type="ECO:0000256" key="6">
    <source>
        <dbReference type="ARBA" id="ARBA00022525"/>
    </source>
</evidence>
<evidence type="ECO:0000256" key="17">
    <source>
        <dbReference type="ARBA" id="ARBA00023180"/>
    </source>
</evidence>
<evidence type="ECO:0000259" key="22">
    <source>
        <dbReference type="Pfam" id="PF04389"/>
    </source>
</evidence>
<evidence type="ECO:0000256" key="2">
    <source>
        <dbReference type="ARBA" id="ARBA00004371"/>
    </source>
</evidence>
<dbReference type="GO" id="GO:0046872">
    <property type="term" value="F:metal ion binding"/>
    <property type="evidence" value="ECO:0007669"/>
    <property type="project" value="UniProtKB-KW"/>
</dbReference>
<evidence type="ECO:0000256" key="4">
    <source>
        <dbReference type="ARBA" id="ARBA00004613"/>
    </source>
</evidence>
<reference evidence="23" key="2">
    <citation type="submission" date="2022-02" db="EMBL/GenBank/DDBJ databases">
        <authorList>
            <person name="Elcheninov A.G."/>
            <person name="Sorokin D.Y."/>
            <person name="Kublanov I.V."/>
        </authorList>
    </citation>
    <scope>NUCLEOTIDE SEQUENCE</scope>
    <source>
        <strain evidence="23">AArc-St2</strain>
    </source>
</reference>
<dbReference type="Gene3D" id="3.40.630.10">
    <property type="entry name" value="Zn peptidases"/>
    <property type="match status" value="1"/>
</dbReference>
<keyword evidence="7" id="KW-0121">Carboxypeptidase</keyword>
<dbReference type="SUPFAM" id="SSF52025">
    <property type="entry name" value="PA domain"/>
    <property type="match status" value="1"/>
</dbReference>
<keyword evidence="6" id="KW-0964">Secreted</keyword>